<evidence type="ECO:0000256" key="13">
    <source>
        <dbReference type="ARBA" id="ARBA00040950"/>
    </source>
</evidence>
<keyword evidence="10" id="KW-0966">Cell projection</keyword>
<evidence type="ECO:0000256" key="10">
    <source>
        <dbReference type="ARBA" id="ARBA00023273"/>
    </source>
</evidence>
<organism evidence="15 16">
    <name type="scientific">Bombus bifarius</name>
    <dbReference type="NCBI Taxonomy" id="103933"/>
    <lineage>
        <taxon>Eukaryota</taxon>
        <taxon>Metazoa</taxon>
        <taxon>Ecdysozoa</taxon>
        <taxon>Arthropoda</taxon>
        <taxon>Hexapoda</taxon>
        <taxon>Insecta</taxon>
        <taxon>Pterygota</taxon>
        <taxon>Neoptera</taxon>
        <taxon>Endopterygota</taxon>
        <taxon>Hymenoptera</taxon>
        <taxon>Apocrita</taxon>
        <taxon>Aculeata</taxon>
        <taxon>Apoidea</taxon>
        <taxon>Anthophila</taxon>
        <taxon>Apidae</taxon>
        <taxon>Bombus</taxon>
        <taxon>Pyrobombus</taxon>
    </lineage>
</organism>
<evidence type="ECO:0000256" key="14">
    <source>
        <dbReference type="SAM" id="Phobius"/>
    </source>
</evidence>
<evidence type="ECO:0000256" key="6">
    <source>
        <dbReference type="ARBA" id="ARBA00022846"/>
    </source>
</evidence>
<evidence type="ECO:0000256" key="1">
    <source>
        <dbReference type="ARBA" id="ARBA00003843"/>
    </source>
</evidence>
<keyword evidence="14" id="KW-0472">Membrane</keyword>
<evidence type="ECO:0000256" key="9">
    <source>
        <dbReference type="ARBA" id="ARBA00023212"/>
    </source>
</evidence>
<comment type="similarity">
    <text evidence="12">Belongs to the DRC3 family.</text>
</comment>
<dbReference type="PROSITE" id="PS51450">
    <property type="entry name" value="LRR"/>
    <property type="match status" value="3"/>
</dbReference>
<keyword evidence="3" id="KW-0963">Cytoplasm</keyword>
<dbReference type="GeneID" id="117204359"/>
<dbReference type="RefSeq" id="XP_033297557.1">
    <property type="nucleotide sequence ID" value="XM_033441666.1"/>
</dbReference>
<keyword evidence="7" id="KW-0175">Coiled coil</keyword>
<keyword evidence="4" id="KW-0433">Leucine-rich repeat</keyword>
<dbReference type="Proteomes" id="UP000515164">
    <property type="component" value="Unplaced"/>
</dbReference>
<evidence type="ECO:0000313" key="15">
    <source>
        <dbReference type="Proteomes" id="UP000515164"/>
    </source>
</evidence>
<keyword evidence="14" id="KW-0812">Transmembrane</keyword>
<feature type="transmembrane region" description="Helical" evidence="14">
    <location>
        <begin position="6"/>
        <end position="23"/>
    </location>
</feature>
<keyword evidence="14" id="KW-1133">Transmembrane helix</keyword>
<accession>A0A6P8M7R8</accession>
<dbReference type="PANTHER" id="PTHR45973:SF12">
    <property type="entry name" value="DYNEIN REGULATORY COMPLEX SUBUNIT 3"/>
    <property type="match status" value="1"/>
</dbReference>
<keyword evidence="9" id="KW-0206">Cytoskeleton</keyword>
<gene>
    <name evidence="16" type="primary">LOC117204359</name>
</gene>
<evidence type="ECO:0000256" key="4">
    <source>
        <dbReference type="ARBA" id="ARBA00022614"/>
    </source>
</evidence>
<evidence type="ECO:0000256" key="5">
    <source>
        <dbReference type="ARBA" id="ARBA00022737"/>
    </source>
</evidence>
<evidence type="ECO:0000256" key="12">
    <source>
        <dbReference type="ARBA" id="ARBA00038378"/>
    </source>
</evidence>
<evidence type="ECO:0000313" key="16">
    <source>
        <dbReference type="RefSeq" id="XP_033297557.1"/>
    </source>
</evidence>
<dbReference type="KEGG" id="bbif:117204359"/>
<comment type="subcellular location">
    <subcellularLocation>
        <location evidence="2">Cytoplasm</location>
        <location evidence="2">Cytoskeleton</location>
        <location evidence="2">Flagellum axoneme</location>
    </subcellularLocation>
</comment>
<keyword evidence="8" id="KW-0969">Cilium</keyword>
<dbReference type="GO" id="GO:0005929">
    <property type="term" value="C:cilium"/>
    <property type="evidence" value="ECO:0007669"/>
    <property type="project" value="TreeGrafter"/>
</dbReference>
<evidence type="ECO:0000256" key="8">
    <source>
        <dbReference type="ARBA" id="ARBA00023069"/>
    </source>
</evidence>
<evidence type="ECO:0000256" key="3">
    <source>
        <dbReference type="ARBA" id="ARBA00022490"/>
    </source>
</evidence>
<dbReference type="SUPFAM" id="SSF52075">
    <property type="entry name" value="Outer arm dynein light chain 1"/>
    <property type="match status" value="1"/>
</dbReference>
<dbReference type="InterPro" id="IPR001611">
    <property type="entry name" value="Leu-rich_rpt"/>
</dbReference>
<dbReference type="InterPro" id="IPR050576">
    <property type="entry name" value="Cilia_flagella_integrity"/>
</dbReference>
<evidence type="ECO:0000256" key="2">
    <source>
        <dbReference type="ARBA" id="ARBA00004611"/>
    </source>
</evidence>
<keyword evidence="6" id="KW-0282">Flagellum</keyword>
<proteinExistence type="inferred from homology"/>
<reference evidence="16" key="1">
    <citation type="submission" date="2025-08" db="UniProtKB">
        <authorList>
            <consortium name="RefSeq"/>
        </authorList>
    </citation>
    <scope>IDENTIFICATION</scope>
    <source>
        <tissue evidence="16">Muscle</tissue>
    </source>
</reference>
<evidence type="ECO:0000256" key="11">
    <source>
        <dbReference type="ARBA" id="ARBA00024433"/>
    </source>
</evidence>
<dbReference type="PANTHER" id="PTHR45973">
    <property type="entry name" value="PROTEIN PHOSPHATASE 1 REGULATORY SUBUNIT SDS22-RELATED"/>
    <property type="match status" value="1"/>
</dbReference>
<protein>
    <recommendedName>
        <fullName evidence="11">Dynein axonemal assembly factor 1 homolog</fullName>
    </recommendedName>
    <alternativeName>
        <fullName evidence="13">Dynein regulatory complex subunit 3</fullName>
    </alternativeName>
</protein>
<keyword evidence="5" id="KW-0677">Repeat</keyword>
<evidence type="ECO:0000256" key="7">
    <source>
        <dbReference type="ARBA" id="ARBA00023054"/>
    </source>
</evidence>
<dbReference type="InterPro" id="IPR032675">
    <property type="entry name" value="LRR_dom_sf"/>
</dbReference>
<dbReference type="AlphaFoldDB" id="A0A6P8M7R8"/>
<dbReference type="Gene3D" id="3.80.10.10">
    <property type="entry name" value="Ribonuclease Inhibitor"/>
    <property type="match status" value="1"/>
</dbReference>
<comment type="function">
    <text evidence="1">Cilium-specific protein required for cilia structures.</text>
</comment>
<dbReference type="SMART" id="SM00365">
    <property type="entry name" value="LRR_SD22"/>
    <property type="match status" value="3"/>
</dbReference>
<sequence length="582" mass="68374">MQSSTYICICTVIIVHLILYRIFMKYLKMMIEEDVPTILQEFVQPRVINQDMLINLAIEQGPKGEAGKLFYEDGIKLDEIKEIRIEFLNILKLDYLWVMPNLMTLKLSNNIIEKIENLNALVNLKELDLSFNRIKIMENLNNLTKLEILLLFNNEIREIENIDELCHLTIFSIGNNIITDTKHVLYLRKFKKLRSLNMSGNPCTKEDGYLHYVFAFLPQLIYYEYKMITNEQRKDATEKHYRTLNTLEEAEMKEQEELDAQQKYEKKLAILTAAYVEHLDGDYLFHQMFEDDKEGKDLSIVTDDTQNAHEEYKKNFTAICEEFCEIGLKEHNKRMNEINLYNIAVNEGKTISENQGRMIVNEVLRRKTDALATVKQLLKKLVGDVDTATLENVTEIAQQYSEEFSDMVTDAWTRLMSIEVDLHEQMEDINEVFRINISDMVDSFLTTARGYFSQLRNCEAEYNDTINGLILYFLSGIGDDAKMPRHLLNLCEDKDMLNYNLNNSHERHLQIIDVREDIMINRLKNWVEEYSEQLIRHESERSSQQILEISHFADSQQQEFLQVLQQLNLNVDDSEIILALDE</sequence>
<name>A0A6P8M7R8_9HYME</name>
<keyword evidence="15" id="KW-1185">Reference proteome</keyword>
<dbReference type="Pfam" id="PF14580">
    <property type="entry name" value="LRR_9"/>
    <property type="match status" value="1"/>
</dbReference>